<organism evidence="9 10">
    <name type="scientific">Agrobacterium larrymoorei</name>
    <dbReference type="NCBI Taxonomy" id="160699"/>
    <lineage>
        <taxon>Bacteria</taxon>
        <taxon>Pseudomonadati</taxon>
        <taxon>Pseudomonadota</taxon>
        <taxon>Alphaproteobacteria</taxon>
        <taxon>Hyphomicrobiales</taxon>
        <taxon>Rhizobiaceae</taxon>
        <taxon>Rhizobium/Agrobacterium group</taxon>
        <taxon>Agrobacterium</taxon>
    </lineage>
</organism>
<dbReference type="InterPro" id="IPR029066">
    <property type="entry name" value="PLP-binding_barrel"/>
</dbReference>
<dbReference type="CDD" id="cd00622">
    <property type="entry name" value="PLPDE_III_ODC"/>
    <property type="match status" value="1"/>
</dbReference>
<dbReference type="Gene3D" id="2.40.37.10">
    <property type="entry name" value="Lyase, Ornithine Decarboxylase, Chain A, domain 1"/>
    <property type="match status" value="1"/>
</dbReference>
<dbReference type="InterPro" id="IPR022653">
    <property type="entry name" value="De-COase2_pyr-phos_BS"/>
</dbReference>
<evidence type="ECO:0000256" key="1">
    <source>
        <dbReference type="ARBA" id="ARBA00001933"/>
    </source>
</evidence>
<keyword evidence="10" id="KW-1185">Reference proteome</keyword>
<dbReference type="SUPFAM" id="SSF50621">
    <property type="entry name" value="Alanine racemase C-terminal domain-like"/>
    <property type="match status" value="1"/>
</dbReference>
<evidence type="ECO:0000256" key="5">
    <source>
        <dbReference type="ARBA" id="ARBA00034115"/>
    </source>
</evidence>
<comment type="pathway">
    <text evidence="5">Amine and polyamine biosynthesis; putrescine biosynthesis via L-ornithine pathway; putrescine from L-ornithine: step 1/1.</text>
</comment>
<evidence type="ECO:0000256" key="2">
    <source>
        <dbReference type="ARBA" id="ARBA00008872"/>
    </source>
</evidence>
<name>A0ABU0UQ63_9HYPH</name>
<dbReference type="PANTHER" id="PTHR11482">
    <property type="entry name" value="ARGININE/DIAMINOPIMELATE/ORNITHINE DECARBOXYLASE"/>
    <property type="match status" value="1"/>
</dbReference>
<dbReference type="Gene3D" id="3.20.20.10">
    <property type="entry name" value="Alanine racemase"/>
    <property type="match status" value="1"/>
</dbReference>
<dbReference type="GO" id="GO:0004586">
    <property type="term" value="F:ornithine decarboxylase activity"/>
    <property type="evidence" value="ECO:0007669"/>
    <property type="project" value="UniProtKB-EC"/>
</dbReference>
<evidence type="ECO:0000256" key="4">
    <source>
        <dbReference type="ARBA" id="ARBA00023239"/>
    </source>
</evidence>
<comment type="caution">
    <text evidence="9">The sequence shown here is derived from an EMBL/GenBank/DDBJ whole genome shotgun (WGS) entry which is preliminary data.</text>
</comment>
<dbReference type="Pfam" id="PF02784">
    <property type="entry name" value="Orn_Arg_deC_N"/>
    <property type="match status" value="1"/>
</dbReference>
<dbReference type="InterPro" id="IPR000183">
    <property type="entry name" value="Orn/DAP/Arg_de-COase"/>
</dbReference>
<dbReference type="SUPFAM" id="SSF51419">
    <property type="entry name" value="PLP-binding barrel"/>
    <property type="match status" value="1"/>
</dbReference>
<dbReference type="InterPro" id="IPR009006">
    <property type="entry name" value="Ala_racemase/Decarboxylase_C"/>
</dbReference>
<comment type="similarity">
    <text evidence="2">Belongs to the Orn/Lys/Arg decarboxylase class-II family.</text>
</comment>
<dbReference type="InterPro" id="IPR022644">
    <property type="entry name" value="De-COase2_N"/>
</dbReference>
<reference evidence="9 10" key="1">
    <citation type="submission" date="2023-07" db="EMBL/GenBank/DDBJ databases">
        <title>Functional and genomic diversity of the sorghum phyllosphere microbiome.</title>
        <authorList>
            <person name="Shade A."/>
        </authorList>
    </citation>
    <scope>NUCLEOTIDE SEQUENCE [LARGE SCALE GENOMIC DNA]</scope>
    <source>
        <strain evidence="9 10">SORGH_AS_1126</strain>
    </source>
</reference>
<evidence type="ECO:0000256" key="7">
    <source>
        <dbReference type="ARBA" id="ARBA00049127"/>
    </source>
</evidence>
<dbReference type="EMBL" id="JAUTBL010000002">
    <property type="protein sequence ID" value="MDQ1187089.1"/>
    <property type="molecule type" value="Genomic_DNA"/>
</dbReference>
<dbReference type="InterPro" id="IPR022657">
    <property type="entry name" value="De-COase2_CS"/>
</dbReference>
<evidence type="ECO:0000256" key="3">
    <source>
        <dbReference type="ARBA" id="ARBA00022898"/>
    </source>
</evidence>
<keyword evidence="3" id="KW-0663">Pyridoxal phosphate</keyword>
<proteinExistence type="inferred from homology"/>
<evidence type="ECO:0000256" key="6">
    <source>
        <dbReference type="ARBA" id="ARBA00034138"/>
    </source>
</evidence>
<dbReference type="PRINTS" id="PR01179">
    <property type="entry name" value="ODADCRBXLASE"/>
</dbReference>
<evidence type="ECO:0000313" key="9">
    <source>
        <dbReference type="EMBL" id="MDQ1187089.1"/>
    </source>
</evidence>
<evidence type="ECO:0000313" key="10">
    <source>
        <dbReference type="Proteomes" id="UP001224781"/>
    </source>
</evidence>
<comment type="catalytic activity">
    <reaction evidence="7">
        <text>L-ornithine + H(+) = putrescine + CO2</text>
        <dbReference type="Rhea" id="RHEA:22964"/>
        <dbReference type="ChEBI" id="CHEBI:15378"/>
        <dbReference type="ChEBI" id="CHEBI:16526"/>
        <dbReference type="ChEBI" id="CHEBI:46911"/>
        <dbReference type="ChEBI" id="CHEBI:326268"/>
        <dbReference type="EC" id="4.1.1.17"/>
    </reaction>
</comment>
<comment type="cofactor">
    <cofactor evidence="1">
        <name>pyridoxal 5'-phosphate</name>
        <dbReference type="ChEBI" id="CHEBI:597326"/>
    </cofactor>
</comment>
<dbReference type="InterPro" id="IPR002433">
    <property type="entry name" value="Orn_de-COase"/>
</dbReference>
<dbReference type="PANTHER" id="PTHR11482:SF6">
    <property type="entry name" value="ORNITHINE DECARBOXYLASE 1-RELATED"/>
    <property type="match status" value="1"/>
</dbReference>
<protein>
    <recommendedName>
        <fullName evidence="6">ornithine decarboxylase</fullName>
        <ecNumber evidence="6">4.1.1.17</ecNumber>
    </recommendedName>
</protein>
<accession>A0ABU0UQ63</accession>
<dbReference type="PROSITE" id="PS00878">
    <property type="entry name" value="ODR_DC_2_1"/>
    <property type="match status" value="1"/>
</dbReference>
<dbReference type="PRINTS" id="PR01182">
    <property type="entry name" value="ORNDCRBXLASE"/>
</dbReference>
<feature type="domain" description="Orn/DAP/Arg decarboxylase 2 N-terminal" evidence="8">
    <location>
        <begin position="59"/>
        <end position="292"/>
    </location>
</feature>
<dbReference type="Proteomes" id="UP001224781">
    <property type="component" value="Unassembled WGS sequence"/>
</dbReference>
<keyword evidence="4 9" id="KW-0456">Lyase</keyword>
<gene>
    <name evidence="9" type="ORF">QE408_004232</name>
</gene>
<evidence type="ECO:0000259" key="8">
    <source>
        <dbReference type="Pfam" id="PF02784"/>
    </source>
</evidence>
<dbReference type="PROSITE" id="PS00879">
    <property type="entry name" value="ODR_DC_2_2"/>
    <property type="match status" value="1"/>
</dbReference>
<sequence>MNLRLHRLIRPAYLERSLSSGIFRSRIKLGNTKMTTARILDFINTRRPEGPCLVVDLDVVRDNFHAFRHALPNSAIYYAVKANPAPEILKLLASMGSNFDCASVAEIQMALDAGATSDRISFGNTIKKERDVARAHALGIDLFAVDSHEEVEKVARAAPGARVFCRVLTDGEGAEWPLSRKFGCVPQMAVDVLVYAHQLGLESYGVSFHVGSQMMNLDAWDAAVGDAKRVFASLAKQGIHLQMVNMGGGFPTKYLRDVPAAEEYGQAIDTALRKHFGNQIPKTIIEPGRGMVGNAGVIKAEVVLVSRKSDNDNHRWVFLDIGKFGGLAETMDEAIRYPIRTTRDEDTMEPCVLAGPTCDSADVLYEKNMYPLPVSLTIGDEVLIEGTGAYTTTYSAVAFNGFEPLKAYVI</sequence>
<dbReference type="EC" id="4.1.1.17" evidence="6"/>